<dbReference type="Proteomes" id="UP001578633">
    <property type="component" value="Chromosome 3"/>
</dbReference>
<evidence type="ECO:0000256" key="1">
    <source>
        <dbReference type="ARBA" id="ARBA00008129"/>
    </source>
</evidence>
<protein>
    <recommendedName>
        <fullName evidence="4">nitrilase</fullName>
        <ecNumber evidence="4">3.5.5.1</ecNumber>
    </recommendedName>
</protein>
<evidence type="ECO:0000259" key="6">
    <source>
        <dbReference type="PROSITE" id="PS50263"/>
    </source>
</evidence>
<reference evidence="7 8" key="1">
    <citation type="submission" date="2024-09" db="EMBL/GenBank/DDBJ databases">
        <title>T2T genomes of carrot and Alternaria dauci and their utility for understanding host-pathogen interaction during carrot leaf blight disease.</title>
        <authorList>
            <person name="Liu W."/>
            <person name="Xu S."/>
            <person name="Ou C."/>
            <person name="Liu X."/>
            <person name="Zhuang F."/>
            <person name="Deng X.W."/>
        </authorList>
    </citation>
    <scope>NUCLEOTIDE SEQUENCE [LARGE SCALE GENOMIC DNA]</scope>
    <source>
        <strain evidence="7 8">A2016</strain>
    </source>
</reference>
<dbReference type="CDD" id="cd07564">
    <property type="entry name" value="nitrilases_CHs"/>
    <property type="match status" value="1"/>
</dbReference>
<sequence>MSKSSIVKVAVTQHEPVWFDLAATVDKTCKLISEAARADVKLVVFPEVWIPGYPAWIWQRSMDVELGTKYIKNSLSYDSPEMARICAAARTARIAVVLGFSENDHNSLYIGQCIIDASGTIVMKRRKIKPTHMERTVYGDGDGTSLNNVVQVEGVGRVGGLNCWEHMQPLLKYHTNSQHEEIHVAAWPPMHPAEKGVDKKVAWSMSSEGASALSRVHAIEASTFVLCCHPTMSAAGIAAHRVEGNPLFGHIGGGDSAVYGPDGRRMTEPLGMDVEGFVFAELDMDELISTRLFADAVGHYSRPDLLWLGADAREKKHVKREGHGGSADREVKDKIALEEDKGEV</sequence>
<dbReference type="PANTHER" id="PTHR46044:SF14">
    <property type="entry name" value="ARYLACETONITRILASE"/>
    <property type="match status" value="1"/>
</dbReference>
<dbReference type="EC" id="3.5.5.1" evidence="4"/>
<evidence type="ECO:0000256" key="5">
    <source>
        <dbReference type="SAM" id="MobiDB-lite"/>
    </source>
</evidence>
<feature type="domain" description="CN hydrolase" evidence="6">
    <location>
        <begin position="7"/>
        <end position="284"/>
    </location>
</feature>
<dbReference type="Gene3D" id="3.60.110.10">
    <property type="entry name" value="Carbon-nitrogen hydrolase"/>
    <property type="match status" value="1"/>
</dbReference>
<proteinExistence type="inferred from homology"/>
<dbReference type="EMBL" id="JBHGVX010000003">
    <property type="protein sequence ID" value="KAL1797742.1"/>
    <property type="molecule type" value="Genomic_DNA"/>
</dbReference>
<evidence type="ECO:0000256" key="4">
    <source>
        <dbReference type="ARBA" id="ARBA00039045"/>
    </source>
</evidence>
<dbReference type="GeneID" id="96084670"/>
<comment type="similarity">
    <text evidence="1">Belongs to the carbon-nitrogen hydrolase superfamily. Nitrilase family.</text>
</comment>
<evidence type="ECO:0000313" key="8">
    <source>
        <dbReference type="Proteomes" id="UP001578633"/>
    </source>
</evidence>
<comment type="caution">
    <text evidence="7">The sequence shown here is derived from an EMBL/GenBank/DDBJ whole genome shotgun (WGS) entry which is preliminary data.</text>
</comment>
<dbReference type="InterPro" id="IPR044149">
    <property type="entry name" value="Nitrilases_CHs"/>
</dbReference>
<organism evidence="7 8">
    <name type="scientific">Alternaria dauci</name>
    <dbReference type="NCBI Taxonomy" id="48095"/>
    <lineage>
        <taxon>Eukaryota</taxon>
        <taxon>Fungi</taxon>
        <taxon>Dikarya</taxon>
        <taxon>Ascomycota</taxon>
        <taxon>Pezizomycotina</taxon>
        <taxon>Dothideomycetes</taxon>
        <taxon>Pleosporomycetidae</taxon>
        <taxon>Pleosporales</taxon>
        <taxon>Pleosporineae</taxon>
        <taxon>Pleosporaceae</taxon>
        <taxon>Alternaria</taxon>
        <taxon>Alternaria sect. Porri</taxon>
    </lineage>
</organism>
<keyword evidence="2" id="KW-0378">Hydrolase</keyword>
<comment type="catalytic activity">
    <reaction evidence="3">
        <text>a nitrile + 2 H2O = a carboxylate + NH4(+)</text>
        <dbReference type="Rhea" id="RHEA:21724"/>
        <dbReference type="ChEBI" id="CHEBI:15377"/>
        <dbReference type="ChEBI" id="CHEBI:18379"/>
        <dbReference type="ChEBI" id="CHEBI:28938"/>
        <dbReference type="ChEBI" id="CHEBI:29067"/>
        <dbReference type="EC" id="3.5.5.1"/>
    </reaction>
</comment>
<gene>
    <name evidence="7" type="ORF">ACET3X_004348</name>
</gene>
<dbReference type="Pfam" id="PF00795">
    <property type="entry name" value="CN_hydrolase"/>
    <property type="match status" value="1"/>
</dbReference>
<keyword evidence="8" id="KW-1185">Reference proteome</keyword>
<dbReference type="RefSeq" id="XP_069308326.1">
    <property type="nucleotide sequence ID" value="XM_069450542.1"/>
</dbReference>
<dbReference type="PROSITE" id="PS00921">
    <property type="entry name" value="NITRIL_CHT_2"/>
    <property type="match status" value="1"/>
</dbReference>
<dbReference type="InterPro" id="IPR000132">
    <property type="entry name" value="Nitrilase/CN_hydratase_CS"/>
</dbReference>
<evidence type="ECO:0000256" key="2">
    <source>
        <dbReference type="ARBA" id="ARBA00022801"/>
    </source>
</evidence>
<dbReference type="PANTHER" id="PTHR46044">
    <property type="entry name" value="NITRILASE"/>
    <property type="match status" value="1"/>
</dbReference>
<accession>A0ABR3UNB2</accession>
<evidence type="ECO:0000256" key="3">
    <source>
        <dbReference type="ARBA" id="ARBA00036406"/>
    </source>
</evidence>
<dbReference type="SUPFAM" id="SSF56317">
    <property type="entry name" value="Carbon-nitrogen hydrolase"/>
    <property type="match status" value="1"/>
</dbReference>
<dbReference type="InterPro" id="IPR003010">
    <property type="entry name" value="C-N_Hydrolase"/>
</dbReference>
<feature type="compositionally biased region" description="Basic and acidic residues" evidence="5">
    <location>
        <begin position="321"/>
        <end position="344"/>
    </location>
</feature>
<feature type="region of interest" description="Disordered" evidence="5">
    <location>
        <begin position="317"/>
        <end position="344"/>
    </location>
</feature>
<evidence type="ECO:0000313" key="7">
    <source>
        <dbReference type="EMBL" id="KAL1797742.1"/>
    </source>
</evidence>
<dbReference type="InterPro" id="IPR036526">
    <property type="entry name" value="C-N_Hydrolase_sf"/>
</dbReference>
<dbReference type="PROSITE" id="PS50263">
    <property type="entry name" value="CN_HYDROLASE"/>
    <property type="match status" value="1"/>
</dbReference>
<name>A0ABR3UNB2_9PLEO</name>